<dbReference type="InterPro" id="IPR049900">
    <property type="entry name" value="PKS_mFAS_DH"/>
</dbReference>
<keyword evidence="3" id="KW-0808">Transferase</keyword>
<dbReference type="InterPro" id="IPR020841">
    <property type="entry name" value="PKS_Beta-ketoAc_synthase_dom"/>
</dbReference>
<dbReference type="Pfam" id="PF22953">
    <property type="entry name" value="SpnB_Rossmann"/>
    <property type="match status" value="1"/>
</dbReference>
<dbReference type="PROSITE" id="PS00606">
    <property type="entry name" value="KS3_1"/>
    <property type="match status" value="1"/>
</dbReference>
<dbReference type="InterPro" id="IPR020806">
    <property type="entry name" value="PKS_PP-bd"/>
</dbReference>
<evidence type="ECO:0000313" key="12">
    <source>
        <dbReference type="EMBL" id="MBS2966408.1"/>
    </source>
</evidence>
<dbReference type="Pfam" id="PF16197">
    <property type="entry name" value="KAsynt_C_assoc"/>
    <property type="match status" value="1"/>
</dbReference>
<dbReference type="Gene3D" id="3.40.47.10">
    <property type="match status" value="1"/>
</dbReference>
<evidence type="ECO:0000256" key="1">
    <source>
        <dbReference type="ARBA" id="ARBA00022450"/>
    </source>
</evidence>
<dbReference type="InterPro" id="IPR011032">
    <property type="entry name" value="GroES-like_sf"/>
</dbReference>
<dbReference type="PROSITE" id="PS00012">
    <property type="entry name" value="PHOSPHOPANTETHEINE"/>
    <property type="match status" value="1"/>
</dbReference>
<dbReference type="InterPro" id="IPR013154">
    <property type="entry name" value="ADH-like_N"/>
</dbReference>
<dbReference type="PANTHER" id="PTHR43775:SF51">
    <property type="entry name" value="INACTIVE PHENOLPHTHIOCEROL SYNTHESIS POLYKETIDE SYNTHASE TYPE I PKS1-RELATED"/>
    <property type="match status" value="1"/>
</dbReference>
<accession>A0A8J7WRW8</accession>
<dbReference type="InterPro" id="IPR032821">
    <property type="entry name" value="PKS_assoc"/>
</dbReference>
<dbReference type="Pfam" id="PF08659">
    <property type="entry name" value="KR"/>
    <property type="match status" value="1"/>
</dbReference>
<dbReference type="Pfam" id="PF13602">
    <property type="entry name" value="ADH_zinc_N_2"/>
    <property type="match status" value="1"/>
</dbReference>
<keyword evidence="5" id="KW-0012">Acyltransferase</keyword>
<dbReference type="Gene3D" id="1.10.1200.10">
    <property type="entry name" value="ACP-like"/>
    <property type="match status" value="1"/>
</dbReference>
<dbReference type="FunFam" id="3.40.366.10:FF:000002">
    <property type="entry name" value="Probable polyketide synthase 2"/>
    <property type="match status" value="1"/>
</dbReference>
<feature type="active site" description="Proton acceptor; for dehydratase activity" evidence="6">
    <location>
        <position position="989"/>
    </location>
</feature>
<feature type="region of interest" description="Disordered" evidence="8">
    <location>
        <begin position="1046"/>
        <end position="1069"/>
    </location>
</feature>
<dbReference type="SMART" id="SM00829">
    <property type="entry name" value="PKS_ER"/>
    <property type="match status" value="1"/>
</dbReference>
<evidence type="ECO:0000256" key="6">
    <source>
        <dbReference type="PROSITE-ProRule" id="PRU01363"/>
    </source>
</evidence>
<dbReference type="CDD" id="cd00833">
    <property type="entry name" value="PKS"/>
    <property type="match status" value="1"/>
</dbReference>
<feature type="region of interest" description="N-terminal hotdog fold" evidence="6">
    <location>
        <begin position="957"/>
        <end position="1101"/>
    </location>
</feature>
<dbReference type="InterPro" id="IPR016036">
    <property type="entry name" value="Malonyl_transacylase_ACP-bd"/>
</dbReference>
<evidence type="ECO:0000256" key="5">
    <source>
        <dbReference type="ARBA" id="ARBA00023315"/>
    </source>
</evidence>
<name>A0A8J7WRW8_9ACTN</name>
<comment type="caution">
    <text evidence="12">The sequence shown here is derived from an EMBL/GenBank/DDBJ whole genome shotgun (WGS) entry which is preliminary data.</text>
</comment>
<feature type="domain" description="Carrier" evidence="9">
    <location>
        <begin position="2057"/>
        <end position="2132"/>
    </location>
</feature>
<dbReference type="Pfam" id="PF00109">
    <property type="entry name" value="ketoacyl-synt"/>
    <property type="match status" value="1"/>
</dbReference>
<feature type="active site" description="Proton donor; for dehydratase activity" evidence="6">
    <location>
        <position position="1173"/>
    </location>
</feature>
<dbReference type="PANTHER" id="PTHR43775">
    <property type="entry name" value="FATTY ACID SYNTHASE"/>
    <property type="match status" value="1"/>
</dbReference>
<dbReference type="GO" id="GO:0031177">
    <property type="term" value="F:phosphopantetheine binding"/>
    <property type="evidence" value="ECO:0007669"/>
    <property type="project" value="InterPro"/>
</dbReference>
<dbReference type="Gene3D" id="3.40.50.720">
    <property type="entry name" value="NAD(P)-binding Rossmann-like Domain"/>
    <property type="match status" value="1"/>
</dbReference>
<keyword evidence="13" id="KW-1185">Reference proteome</keyword>
<feature type="domain" description="PKS/mFAS DH" evidence="11">
    <location>
        <begin position="957"/>
        <end position="1262"/>
    </location>
</feature>
<dbReference type="Pfam" id="PF08240">
    <property type="entry name" value="ADH_N"/>
    <property type="match status" value="1"/>
</dbReference>
<dbReference type="InterPro" id="IPR036291">
    <property type="entry name" value="NAD(P)-bd_dom_sf"/>
</dbReference>
<evidence type="ECO:0000259" key="9">
    <source>
        <dbReference type="PROSITE" id="PS50075"/>
    </source>
</evidence>
<evidence type="ECO:0000256" key="8">
    <source>
        <dbReference type="SAM" id="MobiDB-lite"/>
    </source>
</evidence>
<dbReference type="InterPro" id="IPR020843">
    <property type="entry name" value="ER"/>
</dbReference>
<dbReference type="InterPro" id="IPR049552">
    <property type="entry name" value="PKS_DH_N"/>
</dbReference>
<evidence type="ECO:0000256" key="3">
    <source>
        <dbReference type="ARBA" id="ARBA00022679"/>
    </source>
</evidence>
<feature type="coiled-coil region" evidence="7">
    <location>
        <begin position="5"/>
        <end position="32"/>
    </location>
</feature>
<gene>
    <name evidence="12" type="ORF">KGA66_25425</name>
</gene>
<reference evidence="12" key="1">
    <citation type="submission" date="2021-04" db="EMBL/GenBank/DDBJ databases">
        <title>Genome based classification of Actinospica acidithermotolerans sp. nov., an actinobacterium isolated from an Indonesian hot spring.</title>
        <authorList>
            <person name="Kusuma A.B."/>
            <person name="Putra K.E."/>
            <person name="Nafisah S."/>
            <person name="Loh J."/>
            <person name="Nouioui I."/>
            <person name="Goodfellow M."/>
        </authorList>
    </citation>
    <scope>NUCLEOTIDE SEQUENCE</scope>
    <source>
        <strain evidence="12">DSM 45618</strain>
    </source>
</reference>
<dbReference type="EMBL" id="JAGSXH010000147">
    <property type="protein sequence ID" value="MBS2966408.1"/>
    <property type="molecule type" value="Genomic_DNA"/>
</dbReference>
<feature type="domain" description="Ketosynthase family 3 (KS3)" evidence="10">
    <location>
        <begin position="34"/>
        <end position="460"/>
    </location>
</feature>
<dbReference type="Proteomes" id="UP000677913">
    <property type="component" value="Unassembled WGS sequence"/>
</dbReference>
<dbReference type="SUPFAM" id="SSF47336">
    <property type="entry name" value="ACP-like"/>
    <property type="match status" value="1"/>
</dbReference>
<evidence type="ECO:0000256" key="2">
    <source>
        <dbReference type="ARBA" id="ARBA00022553"/>
    </source>
</evidence>
<dbReference type="Pfam" id="PF21089">
    <property type="entry name" value="PKS_DH_N"/>
    <property type="match status" value="1"/>
</dbReference>
<dbReference type="Pfam" id="PF00698">
    <property type="entry name" value="Acyl_transf_1"/>
    <property type="match status" value="1"/>
</dbReference>
<dbReference type="FunFam" id="1.10.1200.10:FF:000007">
    <property type="entry name" value="Probable polyketide synthase pks17"/>
    <property type="match status" value="1"/>
</dbReference>
<evidence type="ECO:0000256" key="4">
    <source>
        <dbReference type="ARBA" id="ARBA00023268"/>
    </source>
</evidence>
<dbReference type="SMART" id="SM00825">
    <property type="entry name" value="PKS_KS"/>
    <property type="match status" value="1"/>
</dbReference>
<evidence type="ECO:0000313" key="13">
    <source>
        <dbReference type="Proteomes" id="UP000677913"/>
    </source>
</evidence>
<dbReference type="GO" id="GO:0004312">
    <property type="term" value="F:fatty acid synthase activity"/>
    <property type="evidence" value="ECO:0007669"/>
    <property type="project" value="TreeGrafter"/>
</dbReference>
<dbReference type="InterPro" id="IPR020807">
    <property type="entry name" value="PKS_DH"/>
</dbReference>
<dbReference type="SMART" id="SM00826">
    <property type="entry name" value="PKS_DH"/>
    <property type="match status" value="1"/>
</dbReference>
<proteinExistence type="predicted"/>
<dbReference type="InterPro" id="IPR050091">
    <property type="entry name" value="PKS_NRPS_Biosynth_Enz"/>
</dbReference>
<dbReference type="PROSITE" id="PS52004">
    <property type="entry name" value="KS3_2"/>
    <property type="match status" value="1"/>
</dbReference>
<organism evidence="12 13">
    <name type="scientific">Actinocrinis puniceicyclus</name>
    <dbReference type="NCBI Taxonomy" id="977794"/>
    <lineage>
        <taxon>Bacteria</taxon>
        <taxon>Bacillati</taxon>
        <taxon>Actinomycetota</taxon>
        <taxon>Actinomycetes</taxon>
        <taxon>Catenulisporales</taxon>
        <taxon>Actinospicaceae</taxon>
        <taxon>Actinocrinis</taxon>
    </lineage>
</organism>
<dbReference type="GO" id="GO:0004315">
    <property type="term" value="F:3-oxoacyl-[acyl-carrier-protein] synthase activity"/>
    <property type="evidence" value="ECO:0007669"/>
    <property type="project" value="InterPro"/>
</dbReference>
<dbReference type="PROSITE" id="PS50075">
    <property type="entry name" value="CARRIER"/>
    <property type="match status" value="1"/>
</dbReference>
<dbReference type="InterPro" id="IPR013968">
    <property type="entry name" value="PKS_KR"/>
</dbReference>
<dbReference type="SUPFAM" id="SSF52151">
    <property type="entry name" value="FabD/lysophospholipase-like"/>
    <property type="match status" value="1"/>
</dbReference>
<dbReference type="InterPro" id="IPR042104">
    <property type="entry name" value="PKS_dehydratase_sf"/>
</dbReference>
<dbReference type="InterPro" id="IPR036736">
    <property type="entry name" value="ACP-like_sf"/>
</dbReference>
<dbReference type="SUPFAM" id="SSF55048">
    <property type="entry name" value="Probable ACP-binding domain of malonyl-CoA ACP transacylase"/>
    <property type="match status" value="1"/>
</dbReference>
<dbReference type="SMART" id="SM00823">
    <property type="entry name" value="PKS_PP"/>
    <property type="match status" value="1"/>
</dbReference>
<dbReference type="SUPFAM" id="SSF53901">
    <property type="entry name" value="Thiolase-like"/>
    <property type="match status" value="1"/>
</dbReference>
<dbReference type="SUPFAM" id="SSF51735">
    <property type="entry name" value="NAD(P)-binding Rossmann-fold domains"/>
    <property type="match status" value="3"/>
</dbReference>
<dbReference type="InterPro" id="IPR018201">
    <property type="entry name" value="Ketoacyl_synth_AS"/>
</dbReference>
<dbReference type="Gene3D" id="3.10.129.110">
    <property type="entry name" value="Polyketide synthase dehydratase"/>
    <property type="match status" value="1"/>
</dbReference>
<sequence>MSLSSEQVAEALRKALKENERLRAERRSLTATLTEPVAVVGMACRYPGGARTPDELWALVTEGRDAISPFPDNRGWDVSTLYDPDPGRVGTSYTCEGGFLHDADAFDPAFFAMSPREALTTDPQQRLLLETSWESFERAGIDPDMLRGSKTGVFVGVMYSDYGSRLQPMPEDFEGYIGIGSAPSVASGRIAYTFGLEGPAITVDTACSSSLVALHLACQALRNDECALALAGGATVLATPTTFIEFSRQRGLSADGRCKSYASAADGTGWGEGVGMLLLERLSAARRNGHPVLAVIRGSAVNQDGRSSQLSAPNGPSQRRVITQALANAGLTTHDVDAVEGHGTGTPLGDPIEAQALIGTYGRGRDAARPLRLGSIKSNIGHTQAAAGAAGVIKMVQAIRNGVLPKTLHVDQPSGHVDWSDGTVRVLTESVPWPETGRPRRAAVSSFGVSGTNAHVIIEEAPAAAPVPAPAPDEPAAPSCALVAWTVSAKSAQALTQQAGQMAEFAARNPGADPAGVARALATGRALFTHRAVALGEGDGEIEEALRALAAGQPHPRVVSGVAQGLGKRGLGKTVFVFPGQGSQWAGMGRELLECAPAFREQMEQCAEALAPLVDWSLLGVLRGEPGAPAFDRDDVVQPVLFAVMVSLARMWQAAGVRPQAVVGHSQGEIAAAYIAGALSLQDAVRIVTVRSRAVGALAGGGMASLALPAEEVGPGLAAWEGRLEVATVNGPDSTVIAGDFAAIDEAVTAYEAKGVRARRIPVNYASHSPQVDAIRDEVVAGLTGIRPRRGEIAFYSTVTAQPMDTAALDAEYWFANLRRTVRFEQATRALLDAGHRAFVEISPHPVLSIAMQETLDAAGAGDQAAVLGSLRREEPQWQQFLTNAARLHVRGGSVDWNALTPALTPEDRGTGRAALSPLQLATVQLPTYPFLRESHWIATPDAAARPADLGLAEAGHRLLGAAVSLAEGGGWVFTGRLSLRTHPWLDAHRVGGSVLVPGAALVELALHAGHQVGRARLEELTLQAPLILDERGAVHIQVTVTQSGEFARSAEPGRCAEPGESEKPGSGSCAVTVFSRAADREQDPWTLHAQGFLGDADREAGRSCPAQWPPAGAVAVEPEELYAALADAGYGYGPLFQGVRAAWQDGTDVYAEVALPGDTDVSGFGIHPALLDAALHPAAATATATARGDAGAGAGAGADAVKLPFSWTDVVLHASGATTLRVVLRTNGSDSLGLTGYDPAGAAVVRVGGLVLRAVSADALSTATAGGADQLFHLRWEPVPTPTAQPAAAETAAVTHAISDDFDSLVAALDAGGEAPSIVFWETTPGTGADEPTAAVHDVTRRTLELAQRWTAEARLADTRLVVLTRGAVATRTGEHVRDLAQAAVWGLIRTAQNENPGRFALLDLDGAAPDAGVLLAAAAADEPQLALRLGTLHAPRLARAATDSGLILPDDGSPWRLDAPIGGSLDDIALIPWPEAAAPLPAGHVRVSVRAAGLNFRDVMVTLGLVQDVRAVGGEAAGEVLEVAPDVSGFKPGDRVMGMFRGTGPVAVTDHRLLAHVPEGWSFAQAAAIPVVFLTAYYGLVDLGRLKKGDKLLLHAATGGVGMAALQLARVLGATVYATASPGKWETLRELGVPDERIASSRDLRFEESFRAAAGTVDVVLNSLAAQYVDASLRLLGPGGRFVEMGKTDIREAAALGAAHPGVEYFAYDVMQAGADRIERMWAHLTQLFASGELRPLPVSTYDVRHVVHALRHLSQARHTGKLVLTMPPRLDPDGTVLMTGATGTLGALTARRLVTGHGVRHLLLTSRRGAAAPGAADLARELRGLGASVRIECCDAADRGALAALLATIPAAHPLTAVVHTAGVLDDATISALTPDRLDRVLRPKVDAAWNLHELTRDLPVARFVLFSSASGTLGTPGQGNYAAANAYLDALAQSRLACGLSATSLAWGLWEQASGMTAHLDQSDHNRLKRGGLTPLTTEDGLSLFDTALGSAQAVLIPTNLDVRALSAMAAEPPHMLRGLVRAPLRRAAAGAAADAESFTRRLGALSAADQERAVLDLIVAHAATVLGHGSADRVQVELPFKELGFDSLTAVELRNRVNDATGLRLASTVVFDHPTPVLLARHVLGELDPQAAAGASAALLADLGRLESRLAEVDQGSDVYVEAMTRMQVLVRRWSRAGEAGAVAGALDDASDDELFAALDELGASA</sequence>
<dbReference type="Pfam" id="PF00550">
    <property type="entry name" value="PP-binding"/>
    <property type="match status" value="1"/>
</dbReference>
<dbReference type="InterPro" id="IPR014043">
    <property type="entry name" value="Acyl_transferase_dom"/>
</dbReference>
<keyword evidence="1" id="KW-0596">Phosphopantetheine</keyword>
<evidence type="ECO:0000259" key="11">
    <source>
        <dbReference type="PROSITE" id="PS52019"/>
    </source>
</evidence>
<dbReference type="InterPro" id="IPR006162">
    <property type="entry name" value="Ppantetheine_attach_site"/>
</dbReference>
<dbReference type="Gene3D" id="3.40.50.11460">
    <property type="match status" value="1"/>
</dbReference>
<dbReference type="InterPro" id="IPR049551">
    <property type="entry name" value="PKS_DH_C"/>
</dbReference>
<dbReference type="CDD" id="cd05195">
    <property type="entry name" value="enoyl_red"/>
    <property type="match status" value="1"/>
</dbReference>
<dbReference type="FunFam" id="3.40.47.10:FF:000019">
    <property type="entry name" value="Polyketide synthase type I"/>
    <property type="match status" value="1"/>
</dbReference>
<dbReference type="SUPFAM" id="SSF50129">
    <property type="entry name" value="GroES-like"/>
    <property type="match status" value="1"/>
</dbReference>
<dbReference type="InterPro" id="IPR014030">
    <property type="entry name" value="Ketoacyl_synth_N"/>
</dbReference>
<dbReference type="Pfam" id="PF02801">
    <property type="entry name" value="Ketoacyl-synt_C"/>
    <property type="match status" value="1"/>
</dbReference>
<dbReference type="SMART" id="SM01294">
    <property type="entry name" value="PKS_PP_betabranch"/>
    <property type="match status" value="1"/>
</dbReference>
<dbReference type="GO" id="GO:0016491">
    <property type="term" value="F:oxidoreductase activity"/>
    <property type="evidence" value="ECO:0007669"/>
    <property type="project" value="InterPro"/>
</dbReference>
<feature type="region of interest" description="C-terminal hotdog fold" evidence="6">
    <location>
        <begin position="1114"/>
        <end position="1262"/>
    </location>
</feature>
<keyword evidence="4" id="KW-0511">Multifunctional enzyme</keyword>
<protein>
    <submittedName>
        <fullName evidence="12">SDR family NAD(P)-dependent oxidoreductase</fullName>
    </submittedName>
</protein>
<dbReference type="GO" id="GO:0006633">
    <property type="term" value="P:fatty acid biosynthetic process"/>
    <property type="evidence" value="ECO:0007669"/>
    <property type="project" value="InterPro"/>
</dbReference>
<keyword evidence="7" id="KW-0175">Coiled coil</keyword>
<dbReference type="Gene3D" id="3.40.366.10">
    <property type="entry name" value="Malonyl-Coenzyme A Acyl Carrier Protein, domain 2"/>
    <property type="match status" value="1"/>
</dbReference>
<dbReference type="Gene3D" id="3.30.70.3290">
    <property type="match status" value="1"/>
</dbReference>
<dbReference type="InterPro" id="IPR016039">
    <property type="entry name" value="Thiolase-like"/>
</dbReference>
<dbReference type="InterPro" id="IPR016035">
    <property type="entry name" value="Acyl_Trfase/lysoPLipase"/>
</dbReference>
<evidence type="ECO:0000259" key="10">
    <source>
        <dbReference type="PROSITE" id="PS52004"/>
    </source>
</evidence>
<dbReference type="InterPro" id="IPR009081">
    <property type="entry name" value="PP-bd_ACP"/>
</dbReference>
<dbReference type="InterPro" id="IPR055123">
    <property type="entry name" value="SpnB-like_Rossmann"/>
</dbReference>
<dbReference type="InterPro" id="IPR001227">
    <property type="entry name" value="Ac_transferase_dom_sf"/>
</dbReference>
<dbReference type="Pfam" id="PF14765">
    <property type="entry name" value="PS-DH"/>
    <property type="match status" value="1"/>
</dbReference>
<dbReference type="SMART" id="SM00822">
    <property type="entry name" value="PKS_KR"/>
    <property type="match status" value="1"/>
</dbReference>
<dbReference type="FunFam" id="3.40.50.720:FF:000209">
    <property type="entry name" value="Polyketide synthase Pks12"/>
    <property type="match status" value="1"/>
</dbReference>
<dbReference type="SMART" id="SM00827">
    <property type="entry name" value="PKS_AT"/>
    <property type="match status" value="1"/>
</dbReference>
<evidence type="ECO:0000256" key="7">
    <source>
        <dbReference type="SAM" id="Coils"/>
    </source>
</evidence>
<dbReference type="CDD" id="cd08956">
    <property type="entry name" value="KR_3_FAS_SDR_x"/>
    <property type="match status" value="1"/>
</dbReference>
<dbReference type="Gene3D" id="3.90.180.10">
    <property type="entry name" value="Medium-chain alcohol dehydrogenases, catalytic domain"/>
    <property type="match status" value="1"/>
</dbReference>
<keyword evidence="2" id="KW-0597">Phosphoprotein</keyword>
<dbReference type="InterPro" id="IPR057326">
    <property type="entry name" value="KR_dom"/>
</dbReference>
<dbReference type="InterPro" id="IPR014031">
    <property type="entry name" value="Ketoacyl_synth_C"/>
</dbReference>
<dbReference type="PROSITE" id="PS52019">
    <property type="entry name" value="PKS_MFAS_DH"/>
    <property type="match status" value="1"/>
</dbReference>